<name>A0A0V1GCH4_9BILA</name>
<evidence type="ECO:0000313" key="2">
    <source>
        <dbReference type="Proteomes" id="UP000055024"/>
    </source>
</evidence>
<comment type="caution">
    <text evidence="1">The sequence shown here is derived from an EMBL/GenBank/DDBJ whole genome shotgun (WGS) entry which is preliminary data.</text>
</comment>
<dbReference type="Proteomes" id="UP000055024">
    <property type="component" value="Unassembled WGS sequence"/>
</dbReference>
<protein>
    <submittedName>
        <fullName evidence="1">Uncharacterized protein</fullName>
    </submittedName>
</protein>
<dbReference type="AlphaFoldDB" id="A0A0V1GCH4"/>
<dbReference type="EMBL" id="JYDP01003432">
    <property type="protein sequence ID" value="KRY95794.1"/>
    <property type="molecule type" value="Genomic_DNA"/>
</dbReference>
<accession>A0A0V1GCH4</accession>
<proteinExistence type="predicted"/>
<evidence type="ECO:0000313" key="1">
    <source>
        <dbReference type="EMBL" id="KRY95794.1"/>
    </source>
</evidence>
<reference evidence="1 2" key="1">
    <citation type="submission" date="2015-01" db="EMBL/GenBank/DDBJ databases">
        <title>Evolution of Trichinella species and genotypes.</title>
        <authorList>
            <person name="Korhonen P.K."/>
            <person name="Edoardo P."/>
            <person name="Giuseppe L.R."/>
            <person name="Gasser R.B."/>
        </authorList>
    </citation>
    <scope>NUCLEOTIDE SEQUENCE [LARGE SCALE GENOMIC DNA]</scope>
    <source>
        <strain evidence="1">ISS1029</strain>
    </source>
</reference>
<organism evidence="1 2">
    <name type="scientific">Trichinella zimbabwensis</name>
    <dbReference type="NCBI Taxonomy" id="268475"/>
    <lineage>
        <taxon>Eukaryota</taxon>
        <taxon>Metazoa</taxon>
        <taxon>Ecdysozoa</taxon>
        <taxon>Nematoda</taxon>
        <taxon>Enoplea</taxon>
        <taxon>Dorylaimia</taxon>
        <taxon>Trichinellida</taxon>
        <taxon>Trichinellidae</taxon>
        <taxon>Trichinella</taxon>
    </lineage>
</organism>
<keyword evidence="2" id="KW-1185">Reference proteome</keyword>
<sequence>LPVARENERSFVVLRFFSLNPCFVKLWQVE</sequence>
<gene>
    <name evidence="1" type="ORF">T11_3199</name>
</gene>
<feature type="non-terminal residue" evidence="1">
    <location>
        <position position="1"/>
    </location>
</feature>